<dbReference type="Proteomes" id="UP000244722">
    <property type="component" value="Unassembled WGS sequence"/>
</dbReference>
<dbReference type="PANTHER" id="PTHR14614:SF39">
    <property type="entry name" value="HISTIDINE PROTEIN METHYLTRANSFERASE 1 HOMOLOG"/>
    <property type="match status" value="1"/>
</dbReference>
<evidence type="ECO:0000313" key="11">
    <source>
        <dbReference type="EMBL" id="PUU82204.1"/>
    </source>
</evidence>
<sequence>MAFRFNFAADDSDDDSMSNALPVPSSQDLPAEVRAPARYHTLQQLMARIPRNISYATISITPTVSIPRRELYDVRMQLMDEDELSGNGSERGIIVGLGEEDIRTSLYEGGLKSWECSVDLVRHLASLYEQTGPESKKVLELGCGTSLPSLFLFQTTLSATKTVKHPFTHFTLADYNFEVLRLVTLPNIILSWAMLNHLSSSPEPWESEGDLDVTEALTAAFLSDLSSRGITLDFVSGGWGAEMAQLLKPTSPYDLALGSETIYSPSTTPLFADVLLEVLKGGEGSGLVAAKQIYFGVGGSVTDFVELVRSKDSNAQIRVVREEKEAGVGRSIVEISNKSSQS</sequence>
<dbReference type="GO" id="GO:0032259">
    <property type="term" value="P:methylation"/>
    <property type="evidence" value="ECO:0007669"/>
    <property type="project" value="UniProtKB-KW"/>
</dbReference>
<proteinExistence type="inferred from homology"/>
<reference evidence="11 12" key="1">
    <citation type="submission" date="2017-04" db="EMBL/GenBank/DDBJ databases">
        <title>Draft genome sequence of Tuber borchii Vittad., a whitish edible truffle.</title>
        <authorList>
            <consortium name="DOE Joint Genome Institute"/>
            <person name="Murat C."/>
            <person name="Kuo A."/>
            <person name="Barry K.W."/>
            <person name="Clum A."/>
            <person name="Dockter R.B."/>
            <person name="Fauchery L."/>
            <person name="Iotti M."/>
            <person name="Kohler A."/>
            <person name="Labutti K."/>
            <person name="Lindquist E.A."/>
            <person name="Lipzen A."/>
            <person name="Ohm R.A."/>
            <person name="Wang M."/>
            <person name="Grigoriev I.V."/>
            <person name="Zambonelli A."/>
            <person name="Martin F.M."/>
        </authorList>
    </citation>
    <scope>NUCLEOTIDE SEQUENCE [LARGE SCALE GENOMIC DNA]</scope>
    <source>
        <strain evidence="11 12">Tbo3840</strain>
    </source>
</reference>
<evidence type="ECO:0000256" key="8">
    <source>
        <dbReference type="ARBA" id="ARBA00023242"/>
    </source>
</evidence>
<comment type="subcellular location">
    <subcellularLocation>
        <location evidence="2">Cytoplasm</location>
    </subcellularLocation>
    <subcellularLocation>
        <location evidence="1">Nucleus</location>
    </subcellularLocation>
</comment>
<comment type="caution">
    <text evidence="11">The sequence shown here is derived from an EMBL/GenBank/DDBJ whole genome shotgun (WGS) entry which is preliminary data.</text>
</comment>
<evidence type="ECO:0000256" key="2">
    <source>
        <dbReference type="ARBA" id="ARBA00004496"/>
    </source>
</evidence>
<evidence type="ECO:0000256" key="9">
    <source>
        <dbReference type="ARBA" id="ARBA00038126"/>
    </source>
</evidence>
<feature type="region of interest" description="Disordered" evidence="10">
    <location>
        <begin position="8"/>
        <end position="27"/>
    </location>
</feature>
<evidence type="ECO:0000256" key="7">
    <source>
        <dbReference type="ARBA" id="ARBA00022691"/>
    </source>
</evidence>
<comment type="similarity">
    <text evidence="9">Belongs to the methyltransferase superfamily. METTL18 family.</text>
</comment>
<organism evidence="11 12">
    <name type="scientific">Tuber borchii</name>
    <name type="common">White truffle</name>
    <dbReference type="NCBI Taxonomy" id="42251"/>
    <lineage>
        <taxon>Eukaryota</taxon>
        <taxon>Fungi</taxon>
        <taxon>Dikarya</taxon>
        <taxon>Ascomycota</taxon>
        <taxon>Pezizomycotina</taxon>
        <taxon>Pezizomycetes</taxon>
        <taxon>Pezizales</taxon>
        <taxon>Tuberaceae</taxon>
        <taxon>Tuber</taxon>
    </lineage>
</organism>
<keyword evidence="8" id="KW-0539">Nucleus</keyword>
<dbReference type="EMBL" id="NESQ01000032">
    <property type="protein sequence ID" value="PUU82204.1"/>
    <property type="molecule type" value="Genomic_DNA"/>
</dbReference>
<keyword evidence="7" id="KW-0949">S-adenosyl-L-methionine</keyword>
<evidence type="ECO:0000256" key="3">
    <source>
        <dbReference type="ARBA" id="ARBA00012533"/>
    </source>
</evidence>
<evidence type="ECO:0000256" key="6">
    <source>
        <dbReference type="ARBA" id="ARBA00022679"/>
    </source>
</evidence>
<dbReference type="PANTHER" id="PTHR14614">
    <property type="entry name" value="HEPATOCELLULAR CARCINOMA-ASSOCIATED ANTIGEN"/>
    <property type="match status" value="1"/>
</dbReference>
<dbReference type="Gene3D" id="3.40.50.150">
    <property type="entry name" value="Vaccinia Virus protein VP39"/>
    <property type="match status" value="1"/>
</dbReference>
<dbReference type="AlphaFoldDB" id="A0A2T7A3B2"/>
<dbReference type="InterPro" id="IPR029063">
    <property type="entry name" value="SAM-dependent_MTases_sf"/>
</dbReference>
<dbReference type="SUPFAM" id="SSF53335">
    <property type="entry name" value="S-adenosyl-L-methionine-dependent methyltransferases"/>
    <property type="match status" value="1"/>
</dbReference>
<name>A0A2T7A3B2_TUBBO</name>
<dbReference type="GO" id="GO:0005634">
    <property type="term" value="C:nucleus"/>
    <property type="evidence" value="ECO:0007669"/>
    <property type="project" value="UniProtKB-SubCell"/>
</dbReference>
<keyword evidence="6" id="KW-0808">Transferase</keyword>
<keyword evidence="4" id="KW-0963">Cytoplasm</keyword>
<dbReference type="InterPro" id="IPR019410">
    <property type="entry name" value="Methyltransf_16"/>
</dbReference>
<accession>A0A2T7A3B2</accession>
<protein>
    <recommendedName>
        <fullName evidence="3">protein-histidine N-methyltransferase</fullName>
        <ecNumber evidence="3">2.1.1.85</ecNumber>
    </recommendedName>
</protein>
<keyword evidence="5" id="KW-0489">Methyltransferase</keyword>
<dbReference type="GO" id="GO:0005737">
    <property type="term" value="C:cytoplasm"/>
    <property type="evidence" value="ECO:0007669"/>
    <property type="project" value="UniProtKB-SubCell"/>
</dbReference>
<dbReference type="OrthoDB" id="1723750at2759"/>
<evidence type="ECO:0000256" key="1">
    <source>
        <dbReference type="ARBA" id="ARBA00004123"/>
    </source>
</evidence>
<evidence type="ECO:0000256" key="5">
    <source>
        <dbReference type="ARBA" id="ARBA00022603"/>
    </source>
</evidence>
<gene>
    <name evidence="11" type="ORF">B9Z19DRAFT_1099314</name>
</gene>
<evidence type="ECO:0000256" key="4">
    <source>
        <dbReference type="ARBA" id="ARBA00022490"/>
    </source>
</evidence>
<dbReference type="GO" id="GO:0018064">
    <property type="term" value="F:protein-L-histidine N-tele-methyltransferase activity"/>
    <property type="evidence" value="ECO:0007669"/>
    <property type="project" value="UniProtKB-EC"/>
</dbReference>
<evidence type="ECO:0000256" key="10">
    <source>
        <dbReference type="SAM" id="MobiDB-lite"/>
    </source>
</evidence>
<evidence type="ECO:0000313" key="12">
    <source>
        <dbReference type="Proteomes" id="UP000244722"/>
    </source>
</evidence>
<keyword evidence="12" id="KW-1185">Reference proteome</keyword>
<dbReference type="STRING" id="42251.A0A2T7A3B2"/>
<dbReference type="EC" id="2.1.1.85" evidence="3"/>